<feature type="transmembrane region" description="Helical" evidence="1">
    <location>
        <begin position="585"/>
        <end position="607"/>
    </location>
</feature>
<protein>
    <submittedName>
        <fullName evidence="2">Pentapeptide repeat-containing protein</fullName>
    </submittedName>
</protein>
<gene>
    <name evidence="2" type="ORF">HCG48_03265</name>
</gene>
<keyword evidence="1" id="KW-0812">Transmembrane</keyword>
<evidence type="ECO:0000313" key="3">
    <source>
        <dbReference type="Proteomes" id="UP000500857"/>
    </source>
</evidence>
<organism evidence="2 3">
    <name type="scientific">Oxynema aestuarii AP17</name>
    <dbReference type="NCBI Taxonomy" id="2064643"/>
    <lineage>
        <taxon>Bacteria</taxon>
        <taxon>Bacillati</taxon>
        <taxon>Cyanobacteriota</taxon>
        <taxon>Cyanophyceae</taxon>
        <taxon>Oscillatoriophycideae</taxon>
        <taxon>Oscillatoriales</taxon>
        <taxon>Oscillatoriaceae</taxon>
        <taxon>Oxynema</taxon>
        <taxon>Oxynema aestuarii</taxon>
    </lineage>
</organism>
<keyword evidence="3" id="KW-1185">Reference proteome</keyword>
<dbReference type="InterPro" id="IPR010994">
    <property type="entry name" value="RuvA_2-like"/>
</dbReference>
<accession>A0A6H1U6B3</accession>
<name>A0A6H1U6B3_9CYAN</name>
<evidence type="ECO:0000256" key="1">
    <source>
        <dbReference type="SAM" id="Phobius"/>
    </source>
</evidence>
<proteinExistence type="predicted"/>
<dbReference type="AlphaFoldDB" id="A0A6H1U6B3"/>
<dbReference type="EMBL" id="CP051167">
    <property type="protein sequence ID" value="QIZ73573.1"/>
    <property type="molecule type" value="Genomic_DNA"/>
</dbReference>
<reference evidence="2 3" key="1">
    <citation type="submission" date="2020-04" db="EMBL/GenBank/DDBJ databases">
        <authorList>
            <person name="Basu S."/>
            <person name="Maruthanayagam V."/>
            <person name="Chakraborty S."/>
            <person name="Pramanik A."/>
            <person name="Mukherjee J."/>
            <person name="Brink B."/>
        </authorList>
    </citation>
    <scope>NUCLEOTIDE SEQUENCE [LARGE SCALE GENOMIC DNA]</scope>
    <source>
        <strain evidence="2 3">AP17</strain>
    </source>
</reference>
<dbReference type="KEGG" id="oxy:HCG48_03265"/>
<dbReference type="InterPro" id="IPR001646">
    <property type="entry name" value="5peptide_repeat"/>
</dbReference>
<keyword evidence="1" id="KW-0472">Membrane</keyword>
<sequence length="726" mass="82468">MVFGRRSIKIISIACLAIALFCCLFVARVEASTLGNGGSTGDRTLLTVERLQAAIASPVTRDGSCTIDLTHLTIDLRPENGEFRDRFYESLQTALNPTGMPLGLDLSDSLIRGPLIARELGLRTPLYGNALAGLFDDREREQLARDRRRLSQLSQLSRSLVSTPLEQAQIAVFRQPLKLVGTHFEGATQFNNTFFLDRLEATGAQFDEEADWSQTRFSEAAIFGGTVFKQQARFRGSIFFEKAKFDSVQFKGVVNFQGVHFEESANFDRAHFFQLGDFGRSHWRGNADFSQSQWDDRALFNRGKFEKSLFLTDIFFNKLASFREARFSQSVNLRGARIMDRLAFSDSVFARGAYINLAGFSFDSEEAKITGDPGQIGRVLAIPNLQGNETLLRQLIHNFRQQEQIADANQIDYMSQSLRDRNLRQKLLGVNVNTASIRQLIEIGFSRSQAEEIDRERQERIFGNLSELLTLKAIDLATYIKVRDRAIAAEALSLGAWLRTALTWCGLSVLLLLSRYGTSFGLAFGVGLVAIAYFSLLFWFVDRYRPHVPKPVIPTRLETAWMAGSFAVLAGMGILAIFRTGHHPWLTLICLATLTIPVPAVLTVTLYRQRAHDPMDRSYFVEDGGMRQLRLTIGRLPVMPRFGFFRDRHLPILWDRRWNWLNYYDFSLNNLLKFGFNDIRVRDEHLPGLISGLVWYQWSLGLLYITLLLWTLSRTIPGLNLLIYLK</sequence>
<dbReference type="SUPFAM" id="SSF47781">
    <property type="entry name" value="RuvA domain 2-like"/>
    <property type="match status" value="1"/>
</dbReference>
<feature type="transmembrane region" description="Helical" evidence="1">
    <location>
        <begin position="520"/>
        <end position="540"/>
    </location>
</feature>
<keyword evidence="1" id="KW-1133">Transmembrane helix</keyword>
<evidence type="ECO:0000313" key="2">
    <source>
        <dbReference type="EMBL" id="QIZ73573.1"/>
    </source>
</evidence>
<dbReference type="Proteomes" id="UP000500857">
    <property type="component" value="Chromosome"/>
</dbReference>
<feature type="transmembrane region" description="Helical" evidence="1">
    <location>
        <begin position="693"/>
        <end position="712"/>
    </location>
</feature>
<feature type="transmembrane region" description="Helical" evidence="1">
    <location>
        <begin position="560"/>
        <end position="578"/>
    </location>
</feature>
<dbReference type="Pfam" id="PF13576">
    <property type="entry name" value="Pentapeptide_3"/>
    <property type="match status" value="1"/>
</dbReference>